<gene>
    <name evidence="13" type="primary">htpX</name>
    <name evidence="15" type="ORF">RMCB_2724</name>
</gene>
<organism evidence="15 16">
    <name type="scientific">Mycolicibacterium brisbanense</name>
    <dbReference type="NCBI Taxonomy" id="146020"/>
    <lineage>
        <taxon>Bacteria</taxon>
        <taxon>Bacillati</taxon>
        <taxon>Actinomycetota</taxon>
        <taxon>Actinomycetes</taxon>
        <taxon>Mycobacteriales</taxon>
        <taxon>Mycobacteriaceae</taxon>
        <taxon>Mycolicibacterium</taxon>
    </lineage>
</organism>
<keyword evidence="8 13" id="KW-0862">Zinc</keyword>
<reference evidence="16" key="2">
    <citation type="submission" date="2016-02" db="EMBL/GenBank/DDBJ databases">
        <title>Draft genome sequence of five rapidly growing Mycobacterium species.</title>
        <authorList>
            <person name="Katahira K."/>
            <person name="Gotou Y."/>
            <person name="Iida K."/>
            <person name="Ogura Y."/>
            <person name="Hayashi T."/>
        </authorList>
    </citation>
    <scope>NUCLEOTIDE SEQUENCE [LARGE SCALE GENOMIC DNA]</scope>
    <source>
        <strain evidence="16">JCM15654</strain>
    </source>
</reference>
<dbReference type="AlphaFoldDB" id="A0A100VZ45"/>
<evidence type="ECO:0000313" key="16">
    <source>
        <dbReference type="Proteomes" id="UP000069620"/>
    </source>
</evidence>
<evidence type="ECO:0000256" key="12">
    <source>
        <dbReference type="ARBA" id="ARBA00069388"/>
    </source>
</evidence>
<evidence type="ECO:0000256" key="11">
    <source>
        <dbReference type="ARBA" id="ARBA00023136"/>
    </source>
</evidence>
<dbReference type="GO" id="GO:0005886">
    <property type="term" value="C:plasma membrane"/>
    <property type="evidence" value="ECO:0007669"/>
    <property type="project" value="UniProtKB-SubCell"/>
</dbReference>
<dbReference type="HAMAP" id="MF_00188">
    <property type="entry name" value="Pept_M48_protease_HtpX"/>
    <property type="match status" value="1"/>
</dbReference>
<comment type="caution">
    <text evidence="15">The sequence shown here is derived from an EMBL/GenBank/DDBJ whole genome shotgun (WGS) entry which is preliminary data.</text>
</comment>
<dbReference type="FunFam" id="3.30.2010.10:FF:000008">
    <property type="entry name" value="Protease HtpX homolog"/>
    <property type="match status" value="1"/>
</dbReference>
<evidence type="ECO:0000256" key="9">
    <source>
        <dbReference type="ARBA" id="ARBA00022989"/>
    </source>
</evidence>
<feature type="binding site" evidence="13">
    <location>
        <position position="139"/>
    </location>
    <ligand>
        <name>Zn(2+)</name>
        <dbReference type="ChEBI" id="CHEBI:29105"/>
        <note>catalytic</note>
    </ligand>
</feature>
<evidence type="ECO:0000256" key="2">
    <source>
        <dbReference type="ARBA" id="ARBA00009779"/>
    </source>
</evidence>
<dbReference type="EC" id="3.4.24.-" evidence="13"/>
<dbReference type="NCBIfam" id="NF002839">
    <property type="entry name" value="PRK03072.1"/>
    <property type="match status" value="1"/>
</dbReference>
<feature type="transmembrane region" description="Helical" evidence="13">
    <location>
        <begin position="34"/>
        <end position="51"/>
    </location>
</feature>
<dbReference type="PANTHER" id="PTHR43221">
    <property type="entry name" value="PROTEASE HTPX"/>
    <property type="match status" value="1"/>
</dbReference>
<keyword evidence="16" id="KW-1185">Reference proteome</keyword>
<evidence type="ECO:0000256" key="8">
    <source>
        <dbReference type="ARBA" id="ARBA00022833"/>
    </source>
</evidence>
<dbReference type="GO" id="GO:0004222">
    <property type="term" value="F:metalloendopeptidase activity"/>
    <property type="evidence" value="ECO:0007669"/>
    <property type="project" value="UniProtKB-UniRule"/>
</dbReference>
<evidence type="ECO:0000256" key="4">
    <source>
        <dbReference type="ARBA" id="ARBA00022670"/>
    </source>
</evidence>
<protein>
    <recommendedName>
        <fullName evidence="12 13">Protease HtpX homolog</fullName>
        <ecNumber evidence="13">3.4.24.-</ecNumber>
    </recommendedName>
</protein>
<dbReference type="EMBL" id="BCSX01000024">
    <property type="protein sequence ID" value="GAS88628.1"/>
    <property type="molecule type" value="Genomic_DNA"/>
</dbReference>
<keyword evidence="6 13" id="KW-0479">Metal-binding</keyword>
<feature type="active site" evidence="13">
    <location>
        <position position="136"/>
    </location>
</feature>
<keyword evidence="3 13" id="KW-1003">Cell membrane</keyword>
<comment type="similarity">
    <text evidence="2 13">Belongs to the peptidase M48B family.</text>
</comment>
<keyword evidence="5 13" id="KW-0812">Transmembrane</keyword>
<sequence length="291" mass="31485">MTWNPHANRLKTFLLLVGMSALIVFVGSLFGRNVMYLAVLFAVGMNTYVYFNSDKLALRAMHAQPVTELQAPEIYRIVRELATTAHQPMPRLYISDTANPNAFATGRNPRNAAVCCTTGILQILNERELRAVLGHELSHVYNRDILISCVAGAMASVITALANIAMFAGMFGGNRDNANPFALLLVSLLGPIAATVVRLAVSRSREYQADQSGAELTGDPLALASALRKISGGVEAAPLPPQPQLADQAHLMIASPFRAGERIGKLFSTHPPIADRIRRLEDMAGRGPGHY</sequence>
<dbReference type="PANTHER" id="PTHR43221:SF1">
    <property type="entry name" value="PROTEASE HTPX"/>
    <property type="match status" value="1"/>
</dbReference>
<comment type="cofactor">
    <cofactor evidence="13">
        <name>Zn(2+)</name>
        <dbReference type="ChEBI" id="CHEBI:29105"/>
    </cofactor>
    <text evidence="13">Binds 1 zinc ion per subunit.</text>
</comment>
<evidence type="ECO:0000259" key="14">
    <source>
        <dbReference type="Pfam" id="PF01435"/>
    </source>
</evidence>
<feature type="transmembrane region" description="Helical" evidence="13">
    <location>
        <begin position="181"/>
        <end position="201"/>
    </location>
</feature>
<dbReference type="GO" id="GO:0006508">
    <property type="term" value="P:proteolysis"/>
    <property type="evidence" value="ECO:0007669"/>
    <property type="project" value="UniProtKB-KW"/>
</dbReference>
<evidence type="ECO:0000256" key="10">
    <source>
        <dbReference type="ARBA" id="ARBA00023049"/>
    </source>
</evidence>
<dbReference type="STRING" id="146020.RMCB_2724"/>
<dbReference type="GO" id="GO:0008270">
    <property type="term" value="F:zinc ion binding"/>
    <property type="evidence" value="ECO:0007669"/>
    <property type="project" value="UniProtKB-UniRule"/>
</dbReference>
<dbReference type="OrthoDB" id="15218at2"/>
<dbReference type="InterPro" id="IPR050083">
    <property type="entry name" value="HtpX_protease"/>
</dbReference>
<keyword evidence="9 13" id="KW-1133">Transmembrane helix</keyword>
<evidence type="ECO:0000313" key="15">
    <source>
        <dbReference type="EMBL" id="GAS88628.1"/>
    </source>
</evidence>
<keyword evidence="4 13" id="KW-0645">Protease</keyword>
<dbReference type="Proteomes" id="UP000069620">
    <property type="component" value="Unassembled WGS sequence"/>
</dbReference>
<dbReference type="Pfam" id="PF01435">
    <property type="entry name" value="Peptidase_M48"/>
    <property type="match status" value="1"/>
</dbReference>
<dbReference type="CDD" id="cd07336">
    <property type="entry name" value="M48B_HtpX_like"/>
    <property type="match status" value="1"/>
</dbReference>
<dbReference type="InterPro" id="IPR022919">
    <property type="entry name" value="Pept_M48_protease_HtpX"/>
</dbReference>
<evidence type="ECO:0000256" key="6">
    <source>
        <dbReference type="ARBA" id="ARBA00022723"/>
    </source>
</evidence>
<comment type="subcellular location">
    <subcellularLocation>
        <location evidence="1 13">Cell membrane</location>
        <topology evidence="1 13">Multi-pass membrane protein</topology>
    </subcellularLocation>
</comment>
<feature type="transmembrane region" description="Helical" evidence="13">
    <location>
        <begin position="12"/>
        <end position="28"/>
    </location>
</feature>
<feature type="domain" description="Peptidase M48" evidence="14">
    <location>
        <begin position="69"/>
        <end position="283"/>
    </location>
</feature>
<dbReference type="RefSeq" id="WP_029371346.1">
    <property type="nucleotide sequence ID" value="NZ_BCSX01000024.1"/>
</dbReference>
<reference evidence="16" key="1">
    <citation type="journal article" date="2016" name="Genome Announc.">
        <title>Draft Genome Sequences of Five Rapidly Growing Mycobacterium Species, M. thermoresistibile, M. fortuitum subsp. acetamidolyticum, M. canariasense, M. brisbanense, and M. novocastrense.</title>
        <authorList>
            <person name="Katahira K."/>
            <person name="Ogura Y."/>
            <person name="Gotoh Y."/>
            <person name="Hayashi T."/>
        </authorList>
    </citation>
    <scope>NUCLEOTIDE SEQUENCE [LARGE SCALE GENOMIC DNA]</scope>
    <source>
        <strain evidence="16">JCM15654</strain>
    </source>
</reference>
<feature type="binding site" evidence="13">
    <location>
        <position position="135"/>
    </location>
    <ligand>
        <name>Zn(2+)</name>
        <dbReference type="ChEBI" id="CHEBI:29105"/>
        <note>catalytic</note>
    </ligand>
</feature>
<evidence type="ECO:0000256" key="1">
    <source>
        <dbReference type="ARBA" id="ARBA00004651"/>
    </source>
</evidence>
<proteinExistence type="inferred from homology"/>
<name>A0A100VZ45_9MYCO</name>
<evidence type="ECO:0000256" key="3">
    <source>
        <dbReference type="ARBA" id="ARBA00022475"/>
    </source>
</evidence>
<dbReference type="InterPro" id="IPR001915">
    <property type="entry name" value="Peptidase_M48"/>
</dbReference>
<evidence type="ECO:0000256" key="7">
    <source>
        <dbReference type="ARBA" id="ARBA00022801"/>
    </source>
</evidence>
<evidence type="ECO:0000256" key="13">
    <source>
        <dbReference type="HAMAP-Rule" id="MF_00188"/>
    </source>
</evidence>
<feature type="transmembrane region" description="Helical" evidence="13">
    <location>
        <begin position="145"/>
        <end position="169"/>
    </location>
</feature>
<keyword evidence="11 13" id="KW-0472">Membrane</keyword>
<keyword evidence="7 13" id="KW-0378">Hydrolase</keyword>
<dbReference type="Gene3D" id="3.30.2010.10">
    <property type="entry name" value="Metalloproteases ('zincins'), catalytic domain"/>
    <property type="match status" value="1"/>
</dbReference>
<keyword evidence="10 13" id="KW-0482">Metalloprotease</keyword>
<feature type="binding site" evidence="13">
    <location>
        <position position="206"/>
    </location>
    <ligand>
        <name>Zn(2+)</name>
        <dbReference type="ChEBI" id="CHEBI:29105"/>
        <note>catalytic</note>
    </ligand>
</feature>
<keyword evidence="15" id="KW-0346">Stress response</keyword>
<accession>A0A100VZ45</accession>
<evidence type="ECO:0000256" key="5">
    <source>
        <dbReference type="ARBA" id="ARBA00022692"/>
    </source>
</evidence>